<reference evidence="1 2" key="1">
    <citation type="submission" date="2019-12" db="EMBL/GenBank/DDBJ databases">
        <title>Rhizobium genotypes associated with high levels of biological nitrogen fixation by grain legumes in a temperate-maritime cropping system.</title>
        <authorList>
            <person name="Maluk M."/>
            <person name="Francesc Ferrando Molina F."/>
            <person name="Lopez Del Egido L."/>
            <person name="Lafos M."/>
            <person name="Langarica-Fuentes A."/>
            <person name="Gebre Yohannes G."/>
            <person name="Young M.W."/>
            <person name="Martin P."/>
            <person name="Gantlett R."/>
            <person name="Kenicer G."/>
            <person name="Hawes C."/>
            <person name="Begg G.S."/>
            <person name="Quilliam R.S."/>
            <person name="Squire G.R."/>
            <person name="Poole P.S."/>
            <person name="Young P.W."/>
            <person name="Iannetta P.M."/>
            <person name="James E.K."/>
        </authorList>
    </citation>
    <scope>NUCLEOTIDE SEQUENCE [LARGE SCALE GENOMIC DNA]</scope>
    <source>
        <strain evidence="1 2">JHI54</strain>
    </source>
</reference>
<accession>A0A7K3VTX7</accession>
<evidence type="ECO:0000313" key="2">
    <source>
        <dbReference type="Proteomes" id="UP000471705"/>
    </source>
</evidence>
<dbReference type="Proteomes" id="UP000471705">
    <property type="component" value="Unassembled WGS sequence"/>
</dbReference>
<gene>
    <name evidence="1" type="ORF">GR257_38565</name>
</gene>
<name>A0A7K3VTX7_RHILE</name>
<evidence type="ECO:0000313" key="1">
    <source>
        <dbReference type="EMBL" id="NEK20649.1"/>
    </source>
</evidence>
<dbReference type="EMBL" id="WUFV01000053">
    <property type="protein sequence ID" value="NEK20649.1"/>
    <property type="molecule type" value="Genomic_DNA"/>
</dbReference>
<protein>
    <submittedName>
        <fullName evidence="1">Uncharacterized protein</fullName>
    </submittedName>
</protein>
<sequence length="75" mass="8804">MQQALIRFLRCGKNISARRNRQILFWTGDLQRFHLSPAAPIFFKTAICNPAAFGYKRRTPADRQPVRLCWGIVQW</sequence>
<organism evidence="1 2">
    <name type="scientific">Rhizobium leguminosarum</name>
    <dbReference type="NCBI Taxonomy" id="384"/>
    <lineage>
        <taxon>Bacteria</taxon>
        <taxon>Pseudomonadati</taxon>
        <taxon>Pseudomonadota</taxon>
        <taxon>Alphaproteobacteria</taxon>
        <taxon>Hyphomicrobiales</taxon>
        <taxon>Rhizobiaceae</taxon>
        <taxon>Rhizobium/Agrobacterium group</taxon>
        <taxon>Rhizobium</taxon>
    </lineage>
</organism>
<dbReference type="AlphaFoldDB" id="A0A7K3VTX7"/>
<proteinExistence type="predicted"/>
<comment type="caution">
    <text evidence="1">The sequence shown here is derived from an EMBL/GenBank/DDBJ whole genome shotgun (WGS) entry which is preliminary data.</text>
</comment>
<dbReference type="RefSeq" id="WP_164051086.1">
    <property type="nucleotide sequence ID" value="NZ_WUFV01000053.1"/>
</dbReference>